<comment type="caution">
    <text evidence="2">The sequence shown here is derived from an EMBL/GenBank/DDBJ whole genome shotgun (WGS) entry which is preliminary data.</text>
</comment>
<gene>
    <name evidence="2" type="ORF">VF724_15680</name>
</gene>
<feature type="transmembrane region" description="Helical" evidence="1">
    <location>
        <begin position="60"/>
        <end position="81"/>
    </location>
</feature>
<keyword evidence="1" id="KW-1133">Transmembrane helix</keyword>
<keyword evidence="3" id="KW-1185">Reference proteome</keyword>
<dbReference type="EMBL" id="JAYJLD010000027">
    <property type="protein sequence ID" value="MEB3103097.1"/>
    <property type="molecule type" value="Genomic_DNA"/>
</dbReference>
<evidence type="ECO:0000313" key="2">
    <source>
        <dbReference type="EMBL" id="MEB3103097.1"/>
    </source>
</evidence>
<dbReference type="Pfam" id="PF10779">
    <property type="entry name" value="XhlA"/>
    <property type="match status" value="1"/>
</dbReference>
<keyword evidence="1" id="KW-0812">Transmembrane</keyword>
<reference evidence="2" key="1">
    <citation type="submission" date="2023-12" db="EMBL/GenBank/DDBJ databases">
        <title>Fervidustalea candida gen. nov., sp. nov., a novel member of the family Paenibacillaceae isolated from a geothermal area.</title>
        <authorList>
            <person name="Li W.-J."/>
            <person name="Jiao J.-Y."/>
            <person name="Chen Y."/>
        </authorList>
    </citation>
    <scope>NUCLEOTIDE SEQUENCE</scope>
    <source>
        <strain evidence="2">SYSU GA230002</strain>
    </source>
</reference>
<name>A0ABU5ZMJ6_9BACL</name>
<dbReference type="Proteomes" id="UP001310386">
    <property type="component" value="Unassembled WGS sequence"/>
</dbReference>
<evidence type="ECO:0000256" key="1">
    <source>
        <dbReference type="SAM" id="Phobius"/>
    </source>
</evidence>
<keyword evidence="1" id="KW-0472">Membrane</keyword>
<dbReference type="RefSeq" id="WP_371755224.1">
    <property type="nucleotide sequence ID" value="NZ_JAYJLD010000027.1"/>
</dbReference>
<sequence length="86" mass="9755">MENDQYQVLSEIRERVVRVETKLDAMTDVRHTAEEAKEKAQEALLSSRSAHHRLNKIDKIIFWTGTTIIGAVILGVIALIVKNPMN</sequence>
<proteinExistence type="predicted"/>
<protein>
    <submittedName>
        <fullName evidence="2">Hemolysin XhlA family protein</fullName>
    </submittedName>
</protein>
<accession>A0ABU5ZMJ6</accession>
<organism evidence="2 3">
    <name type="scientific">Ferviditalea candida</name>
    <dbReference type="NCBI Taxonomy" id="3108399"/>
    <lineage>
        <taxon>Bacteria</taxon>
        <taxon>Bacillati</taxon>
        <taxon>Bacillota</taxon>
        <taxon>Bacilli</taxon>
        <taxon>Bacillales</taxon>
        <taxon>Paenibacillaceae</taxon>
        <taxon>Ferviditalea</taxon>
    </lineage>
</organism>
<dbReference type="InterPro" id="IPR019715">
    <property type="entry name" value="Haemolysin_XhlA"/>
</dbReference>
<evidence type="ECO:0000313" key="3">
    <source>
        <dbReference type="Proteomes" id="UP001310386"/>
    </source>
</evidence>